<feature type="region of interest" description="Disordered" evidence="1">
    <location>
        <begin position="51"/>
        <end position="153"/>
    </location>
</feature>
<evidence type="ECO:0000256" key="1">
    <source>
        <dbReference type="SAM" id="MobiDB-lite"/>
    </source>
</evidence>
<name>A0A6C0D485_9ZZZZ</name>
<protein>
    <submittedName>
        <fullName evidence="3">Uncharacterized protein</fullName>
    </submittedName>
</protein>
<keyword evidence="2" id="KW-0812">Transmembrane</keyword>
<keyword evidence="2" id="KW-1133">Transmembrane helix</keyword>
<dbReference type="AlphaFoldDB" id="A0A6C0D485"/>
<keyword evidence="2" id="KW-0472">Membrane</keyword>
<sequence>MTKKNFLHRFKSYNTIKLVILLLLLVLPLIGILVYKNSLFEGMVINIYGSPNDSATISTSNDNNSNKNSNDNNDNNSNKNSNTQEIYTPPPPTQPVADPTPTPAPKSSVADNASSNVDSAKNKANDTKDAISNRATGYSSAFTDPLKQTQSTT</sequence>
<feature type="compositionally biased region" description="Basic and acidic residues" evidence="1">
    <location>
        <begin position="120"/>
        <end position="131"/>
    </location>
</feature>
<reference evidence="3" key="1">
    <citation type="journal article" date="2020" name="Nature">
        <title>Giant virus diversity and host interactions through global metagenomics.</title>
        <authorList>
            <person name="Schulz F."/>
            <person name="Roux S."/>
            <person name="Paez-Espino D."/>
            <person name="Jungbluth S."/>
            <person name="Walsh D.A."/>
            <person name="Denef V.J."/>
            <person name="McMahon K.D."/>
            <person name="Konstantinidis K.T."/>
            <person name="Eloe-Fadrosh E.A."/>
            <person name="Kyrpides N.C."/>
            <person name="Woyke T."/>
        </authorList>
    </citation>
    <scope>NUCLEOTIDE SEQUENCE</scope>
    <source>
        <strain evidence="3">GVMAG-M-3300023174-116</strain>
    </source>
</reference>
<feature type="transmembrane region" description="Helical" evidence="2">
    <location>
        <begin position="12"/>
        <end position="35"/>
    </location>
</feature>
<accession>A0A6C0D485</accession>
<organism evidence="3">
    <name type="scientific">viral metagenome</name>
    <dbReference type="NCBI Taxonomy" id="1070528"/>
    <lineage>
        <taxon>unclassified sequences</taxon>
        <taxon>metagenomes</taxon>
        <taxon>organismal metagenomes</taxon>
    </lineage>
</organism>
<feature type="compositionally biased region" description="Polar residues" evidence="1">
    <location>
        <begin position="133"/>
        <end position="153"/>
    </location>
</feature>
<feature type="compositionally biased region" description="Pro residues" evidence="1">
    <location>
        <begin position="88"/>
        <end position="104"/>
    </location>
</feature>
<feature type="compositionally biased region" description="Polar residues" evidence="1">
    <location>
        <begin position="109"/>
        <end position="119"/>
    </location>
</feature>
<evidence type="ECO:0000313" key="3">
    <source>
        <dbReference type="EMBL" id="QHT11327.1"/>
    </source>
</evidence>
<proteinExistence type="predicted"/>
<dbReference type="EMBL" id="MN739534">
    <property type="protein sequence ID" value="QHT11327.1"/>
    <property type="molecule type" value="Genomic_DNA"/>
</dbReference>
<evidence type="ECO:0000256" key="2">
    <source>
        <dbReference type="SAM" id="Phobius"/>
    </source>
</evidence>
<feature type="compositionally biased region" description="Low complexity" evidence="1">
    <location>
        <begin position="60"/>
        <end position="82"/>
    </location>
</feature>